<gene>
    <name evidence="1" type="ORF">ONZ43_g1772</name>
</gene>
<evidence type="ECO:0000313" key="1">
    <source>
        <dbReference type="EMBL" id="KAJ8121894.1"/>
    </source>
</evidence>
<comment type="caution">
    <text evidence="1">The sequence shown here is derived from an EMBL/GenBank/DDBJ whole genome shotgun (WGS) entry which is preliminary data.</text>
</comment>
<organism evidence="1 2">
    <name type="scientific">Nemania bipapillata</name>
    <dbReference type="NCBI Taxonomy" id="110536"/>
    <lineage>
        <taxon>Eukaryota</taxon>
        <taxon>Fungi</taxon>
        <taxon>Dikarya</taxon>
        <taxon>Ascomycota</taxon>
        <taxon>Pezizomycotina</taxon>
        <taxon>Sordariomycetes</taxon>
        <taxon>Xylariomycetidae</taxon>
        <taxon>Xylariales</taxon>
        <taxon>Xylariaceae</taxon>
        <taxon>Nemania</taxon>
    </lineage>
</organism>
<protein>
    <submittedName>
        <fullName evidence="1">Uncharacterized protein</fullName>
    </submittedName>
</protein>
<name>A0ACC2J354_9PEZI</name>
<evidence type="ECO:0000313" key="2">
    <source>
        <dbReference type="Proteomes" id="UP001153334"/>
    </source>
</evidence>
<reference evidence="1" key="1">
    <citation type="submission" date="2022-11" db="EMBL/GenBank/DDBJ databases">
        <title>Genome Sequence of Nemania bipapillata.</title>
        <authorList>
            <person name="Buettner E."/>
        </authorList>
    </citation>
    <scope>NUCLEOTIDE SEQUENCE</scope>
    <source>
        <strain evidence="1">CP14</strain>
    </source>
</reference>
<dbReference type="Proteomes" id="UP001153334">
    <property type="component" value="Unassembled WGS sequence"/>
</dbReference>
<keyword evidence="2" id="KW-1185">Reference proteome</keyword>
<dbReference type="EMBL" id="JAPESX010000325">
    <property type="protein sequence ID" value="KAJ8121894.1"/>
    <property type="molecule type" value="Genomic_DNA"/>
</dbReference>
<sequence length="253" mass="28008">MIGFSASRRASVVTPSGAVVPGWYLCLPLVSIRLSLIFMLRSRAALYSTHLDISELMSSHMLKRNPGMPLSWYLVSELALVIANIIVIGFTSTYLEYRHSYPSRFNYAINVTPVLVFTWFFSITRLALFVMACIDMHRYLAAKKVERALQIASKLGDIEEGTGLSREDTTGAADGIVRLQELPMGPRSPQELESQFTTPELEGSSKQPVQQPPVIQEQKGNTSKCPGTLLKLHLCTPSTRDSPAVNEMPSTDT</sequence>
<proteinExistence type="predicted"/>
<accession>A0ACC2J354</accession>